<sequence>MSSPERDKELETIDRLIKFCERHDKRHKIINNKILPILFRLPMRRLEKFRRDLVNIYGEKG</sequence>
<accession>A0ABM8Q5U1</accession>
<comment type="caution">
    <text evidence="1">The sequence shown here is derived from an EMBL/GenBank/DDBJ whole genome shotgun (WGS) entry which is preliminary data.</text>
</comment>
<gene>
    <name evidence="1" type="ORF">LMG8286_01249</name>
</gene>
<dbReference type="Proteomes" id="UP000789359">
    <property type="component" value="Unassembled WGS sequence"/>
</dbReference>
<proteinExistence type="predicted"/>
<dbReference type="RefSeq" id="WP_230057002.1">
    <property type="nucleotide sequence ID" value="NZ_CAJHOE010000002.1"/>
</dbReference>
<name>A0ABM8Q5U1_9BACT</name>
<organism evidence="1 2">
    <name type="scientific">Campylobacter suis</name>
    <dbReference type="NCBI Taxonomy" id="2790657"/>
    <lineage>
        <taxon>Bacteria</taxon>
        <taxon>Pseudomonadati</taxon>
        <taxon>Campylobacterota</taxon>
        <taxon>Epsilonproteobacteria</taxon>
        <taxon>Campylobacterales</taxon>
        <taxon>Campylobacteraceae</taxon>
        <taxon>Campylobacter</taxon>
    </lineage>
</organism>
<dbReference type="EMBL" id="CAJHOE010000002">
    <property type="protein sequence ID" value="CAD7288281.1"/>
    <property type="molecule type" value="Genomic_DNA"/>
</dbReference>
<keyword evidence="2" id="KW-1185">Reference proteome</keyword>
<evidence type="ECO:0000313" key="2">
    <source>
        <dbReference type="Proteomes" id="UP000789359"/>
    </source>
</evidence>
<evidence type="ECO:0000313" key="1">
    <source>
        <dbReference type="EMBL" id="CAD7288281.1"/>
    </source>
</evidence>
<reference evidence="1 2" key="1">
    <citation type="submission" date="2020-11" db="EMBL/GenBank/DDBJ databases">
        <authorList>
            <person name="Peeters C."/>
        </authorList>
    </citation>
    <scope>NUCLEOTIDE SEQUENCE [LARGE SCALE GENOMIC DNA]</scope>
    <source>
        <strain evidence="1 2">LMG 8286</strain>
    </source>
</reference>
<protein>
    <submittedName>
        <fullName evidence="1">Uncharacterized protein</fullName>
    </submittedName>
</protein>